<organism evidence="1 2">
    <name type="scientific">Rattus norvegicus</name>
    <name type="common">Rat</name>
    <dbReference type="NCBI Taxonomy" id="10116"/>
    <lineage>
        <taxon>Eukaryota</taxon>
        <taxon>Metazoa</taxon>
        <taxon>Chordata</taxon>
        <taxon>Craniata</taxon>
        <taxon>Vertebrata</taxon>
        <taxon>Euteleostomi</taxon>
        <taxon>Mammalia</taxon>
        <taxon>Eutheria</taxon>
        <taxon>Euarchontoglires</taxon>
        <taxon>Glires</taxon>
        <taxon>Rodentia</taxon>
        <taxon>Myomorpha</taxon>
        <taxon>Muroidea</taxon>
        <taxon>Muridae</taxon>
        <taxon>Murinae</taxon>
        <taxon>Rattus</taxon>
    </lineage>
</organism>
<sequence length="57" mass="6816">MRFWKNKTSSNHSRGHIWNCNNQMNKIPLLFSLCYPVGMWQLSENSQQLINKIYVCI</sequence>
<dbReference type="EMBL" id="CH473952">
    <property type="protein sequence ID" value="EDL82514.1"/>
    <property type="molecule type" value="Genomic_DNA"/>
</dbReference>
<accession>A6HWM8</accession>
<gene>
    <name evidence="1" type="ORF">rCG_29116</name>
</gene>
<proteinExistence type="predicted"/>
<evidence type="ECO:0000313" key="2">
    <source>
        <dbReference type="Proteomes" id="UP000234681"/>
    </source>
</evidence>
<protein>
    <submittedName>
        <fullName evidence="1">RCG29116</fullName>
    </submittedName>
</protein>
<reference evidence="2" key="1">
    <citation type="submission" date="2005-09" db="EMBL/GenBank/DDBJ databases">
        <authorList>
            <person name="Mural R.J."/>
            <person name="Li P.W."/>
            <person name="Adams M.D."/>
            <person name="Amanatides P.G."/>
            <person name="Baden-Tillson H."/>
            <person name="Barnstead M."/>
            <person name="Chin S.H."/>
            <person name="Dew I."/>
            <person name="Evans C.A."/>
            <person name="Ferriera S."/>
            <person name="Flanigan M."/>
            <person name="Fosler C."/>
            <person name="Glodek A."/>
            <person name="Gu Z."/>
            <person name="Holt R.A."/>
            <person name="Jennings D."/>
            <person name="Kraft C.L."/>
            <person name="Lu F."/>
            <person name="Nguyen T."/>
            <person name="Nusskern D.R."/>
            <person name="Pfannkoch C.M."/>
            <person name="Sitter C."/>
            <person name="Sutton G.G."/>
            <person name="Venter J.C."/>
            <person name="Wang Z."/>
            <person name="Woodage T."/>
            <person name="Zheng X.H."/>
            <person name="Zhong F."/>
        </authorList>
    </citation>
    <scope>NUCLEOTIDE SEQUENCE [LARGE SCALE GENOMIC DNA]</scope>
    <source>
        <strain>BN</strain>
        <strain evidence="2">Sprague-Dawley</strain>
    </source>
</reference>
<feature type="non-terminal residue" evidence="1">
    <location>
        <position position="57"/>
    </location>
</feature>
<dbReference type="AlphaFoldDB" id="A6HWM8"/>
<name>A6HWM8_RAT</name>
<dbReference type="Proteomes" id="UP000234681">
    <property type="component" value="Chromosome 2"/>
</dbReference>
<evidence type="ECO:0000313" key="1">
    <source>
        <dbReference type="EMBL" id="EDL82514.1"/>
    </source>
</evidence>